<sequence length="824" mass="90734">MAKRTAVSTIPVQPGKFIPLSVLDRAMQHNIIRVVFYYRKFDKMVQLHESIAETLNAFPNITGRLMMRSGEEEKWVLKCNDAGLRVIEAKVKGSVDEWLRDVDREKEFKLAHWEPMPADPYFWSPFYLQITEFEGGGAAIGLSCTHLLADPIAATLFIRAWADMSAFAGKMLSPPHVHPLPLRTPLDKNPHNPHQTHACAGRLIEHYKLRTRQNQSPSHISPAKQTATITLLFPDEVVRRCMLMAQTVPCGGGPFEALVGLFWTRITKAKKVGLMDLVVGFDARKVLGLDKGFFGNCMVYNKVPWNKGSMDFEDEDLLSESAMAITNVMKGTDRESVIGLIEWLEQNNGQSAGSNVLFDGRDSLLVCANLEELDSYSACFGGHFEPPVHVSYYIEPDVGPVNHRLVIILPSPGTGPLSRTVMVTLPEDEVGVLMEDQLIQQLSPSVKMMMRVCGSAGAGNSADGKPPNPLSGGLRQSSCAAALAPCSKRSMVRHPSLTKGRPLDVTDEPKLPIDDPETRFVPALRSGAWTDIGSRSIMEDVCVCADNFLQDYRFGISSEGPNAFYGVFDGHGGKHAADFACSHLPRFIADDEDFPKEIERAVSSAFQQTDTALAQSCFLDADIASGTTALAALVVGSSLVVANAGDCRAVLCRRGKAIEMSRDHKPLCLRERKRIEASGGYVNDGYLNGQLNVARALGDWHLEGMKSREGGPLTADPEFMSTELTEEDEFLIMGCDGIWDVFMSQNAVDFARRGLQEHNDPEMCCRELVDEALKRKSGDNLSVVVVCFQKRPPPNLVAPRGRVHRSISAEGLKELQSFLDNLQV</sequence>
<keyword evidence="5" id="KW-0479">Metal-binding</keyword>
<dbReference type="CDD" id="cd00143">
    <property type="entry name" value="PP2Cc"/>
    <property type="match status" value="1"/>
</dbReference>
<dbReference type="InterPro" id="IPR036457">
    <property type="entry name" value="PPM-type-like_dom_sf"/>
</dbReference>
<evidence type="ECO:0000256" key="5">
    <source>
        <dbReference type="ARBA" id="ARBA00022723"/>
    </source>
</evidence>
<comment type="similarity">
    <text evidence="3 12">Belongs to the PP2C family.</text>
</comment>
<dbReference type="SMART" id="SM00332">
    <property type="entry name" value="PP2Cc"/>
    <property type="match status" value="1"/>
</dbReference>
<dbReference type="GO" id="GO:0004722">
    <property type="term" value="F:protein serine/threonine phosphatase activity"/>
    <property type="evidence" value="ECO:0007669"/>
    <property type="project" value="UniProtKB-EC"/>
</dbReference>
<evidence type="ECO:0000256" key="12">
    <source>
        <dbReference type="RuleBase" id="RU003465"/>
    </source>
</evidence>
<evidence type="ECO:0000256" key="10">
    <source>
        <dbReference type="ARBA" id="ARBA00047761"/>
    </source>
</evidence>
<dbReference type="Proteomes" id="UP000595140">
    <property type="component" value="Unassembled WGS sequence"/>
</dbReference>
<feature type="domain" description="PPM-type phosphatase" evidence="13">
    <location>
        <begin position="525"/>
        <end position="788"/>
    </location>
</feature>
<comment type="catalytic activity">
    <reaction evidence="11">
        <text>O-phospho-L-threonyl-[protein] + H2O = L-threonyl-[protein] + phosphate</text>
        <dbReference type="Rhea" id="RHEA:47004"/>
        <dbReference type="Rhea" id="RHEA-COMP:11060"/>
        <dbReference type="Rhea" id="RHEA-COMP:11605"/>
        <dbReference type="ChEBI" id="CHEBI:15377"/>
        <dbReference type="ChEBI" id="CHEBI:30013"/>
        <dbReference type="ChEBI" id="CHEBI:43474"/>
        <dbReference type="ChEBI" id="CHEBI:61977"/>
        <dbReference type="EC" id="3.1.3.16"/>
    </reaction>
</comment>
<evidence type="ECO:0000256" key="6">
    <source>
        <dbReference type="ARBA" id="ARBA00022801"/>
    </source>
</evidence>
<evidence type="ECO:0000256" key="3">
    <source>
        <dbReference type="ARBA" id="ARBA00006702"/>
    </source>
</evidence>
<dbReference type="GO" id="GO:0046872">
    <property type="term" value="F:metal ion binding"/>
    <property type="evidence" value="ECO:0007669"/>
    <property type="project" value="UniProtKB-KW"/>
</dbReference>
<dbReference type="PANTHER" id="PTHR13832:SF790">
    <property type="entry name" value="PROTEIN PHOSPHATASE 2C 22-RELATED"/>
    <property type="match status" value="1"/>
</dbReference>
<evidence type="ECO:0000256" key="9">
    <source>
        <dbReference type="ARBA" id="ARBA00023211"/>
    </source>
</evidence>
<dbReference type="Pfam" id="PF02458">
    <property type="entry name" value="Transferase"/>
    <property type="match status" value="1"/>
</dbReference>
<dbReference type="Pfam" id="PF00481">
    <property type="entry name" value="PP2C"/>
    <property type="match status" value="1"/>
</dbReference>
<dbReference type="EMBL" id="OOIL02002808">
    <property type="protein sequence ID" value="VFQ84635.1"/>
    <property type="molecule type" value="Genomic_DNA"/>
</dbReference>
<dbReference type="OrthoDB" id="10264738at2759"/>
<dbReference type="GO" id="GO:0005737">
    <property type="term" value="C:cytoplasm"/>
    <property type="evidence" value="ECO:0007669"/>
    <property type="project" value="UniProtKB-ARBA"/>
</dbReference>
<keyword evidence="8 12" id="KW-0904">Protein phosphatase</keyword>
<dbReference type="Gene3D" id="3.60.40.10">
    <property type="entry name" value="PPM-type phosphatase domain"/>
    <property type="match status" value="1"/>
</dbReference>
<evidence type="ECO:0000313" key="14">
    <source>
        <dbReference type="EMBL" id="VFQ84635.1"/>
    </source>
</evidence>
<keyword evidence="7" id="KW-0460">Magnesium</keyword>
<dbReference type="PROSITE" id="PS01032">
    <property type="entry name" value="PPM_1"/>
    <property type="match status" value="1"/>
</dbReference>
<dbReference type="InterPro" id="IPR015655">
    <property type="entry name" value="PP2C"/>
</dbReference>
<dbReference type="Gene3D" id="3.30.559.10">
    <property type="entry name" value="Chloramphenicol acetyltransferase-like domain"/>
    <property type="match status" value="2"/>
</dbReference>
<evidence type="ECO:0000256" key="11">
    <source>
        <dbReference type="ARBA" id="ARBA00048336"/>
    </source>
</evidence>
<reference evidence="14 15" key="1">
    <citation type="submission" date="2018-04" db="EMBL/GenBank/DDBJ databases">
        <authorList>
            <person name="Vogel A."/>
        </authorList>
    </citation>
    <scope>NUCLEOTIDE SEQUENCE [LARGE SCALE GENOMIC DNA]</scope>
</reference>
<dbReference type="GO" id="GO:0005634">
    <property type="term" value="C:nucleus"/>
    <property type="evidence" value="ECO:0007669"/>
    <property type="project" value="UniProtKB-ARBA"/>
</dbReference>
<dbReference type="AlphaFoldDB" id="A0A484M7S5"/>
<dbReference type="PROSITE" id="PS51746">
    <property type="entry name" value="PPM_2"/>
    <property type="match status" value="1"/>
</dbReference>
<dbReference type="InterPro" id="IPR000222">
    <property type="entry name" value="PP2C_BS"/>
</dbReference>
<keyword evidence="9" id="KW-0464">Manganese</keyword>
<comment type="cofactor">
    <cofactor evidence="1">
        <name>Mn(2+)</name>
        <dbReference type="ChEBI" id="CHEBI:29035"/>
    </cofactor>
</comment>
<protein>
    <recommendedName>
        <fullName evidence="4">protein-serine/threonine phosphatase</fullName>
        <ecNumber evidence="4">3.1.3.16</ecNumber>
    </recommendedName>
</protein>
<evidence type="ECO:0000256" key="8">
    <source>
        <dbReference type="ARBA" id="ARBA00022912"/>
    </source>
</evidence>
<gene>
    <name evidence="14" type="ORF">CCAM_LOCUS26411</name>
</gene>
<accession>A0A484M7S5</accession>
<keyword evidence="15" id="KW-1185">Reference proteome</keyword>
<comment type="cofactor">
    <cofactor evidence="2">
        <name>Mg(2+)</name>
        <dbReference type="ChEBI" id="CHEBI:18420"/>
    </cofactor>
</comment>
<keyword evidence="6 12" id="KW-0378">Hydrolase</keyword>
<dbReference type="InterPro" id="IPR023213">
    <property type="entry name" value="CAT-like_dom_sf"/>
</dbReference>
<evidence type="ECO:0000256" key="7">
    <source>
        <dbReference type="ARBA" id="ARBA00022842"/>
    </source>
</evidence>
<proteinExistence type="inferred from homology"/>
<dbReference type="InterPro" id="IPR001932">
    <property type="entry name" value="PPM-type_phosphatase-like_dom"/>
</dbReference>
<evidence type="ECO:0000259" key="13">
    <source>
        <dbReference type="PROSITE" id="PS51746"/>
    </source>
</evidence>
<comment type="catalytic activity">
    <reaction evidence="10">
        <text>O-phospho-L-seryl-[protein] + H2O = L-seryl-[protein] + phosphate</text>
        <dbReference type="Rhea" id="RHEA:20629"/>
        <dbReference type="Rhea" id="RHEA-COMP:9863"/>
        <dbReference type="Rhea" id="RHEA-COMP:11604"/>
        <dbReference type="ChEBI" id="CHEBI:15377"/>
        <dbReference type="ChEBI" id="CHEBI:29999"/>
        <dbReference type="ChEBI" id="CHEBI:43474"/>
        <dbReference type="ChEBI" id="CHEBI:83421"/>
        <dbReference type="EC" id="3.1.3.16"/>
    </reaction>
</comment>
<name>A0A484M7S5_9ASTE</name>
<evidence type="ECO:0000256" key="4">
    <source>
        <dbReference type="ARBA" id="ARBA00013081"/>
    </source>
</evidence>
<dbReference type="SUPFAM" id="SSF81606">
    <property type="entry name" value="PP2C-like"/>
    <property type="match status" value="1"/>
</dbReference>
<evidence type="ECO:0000256" key="1">
    <source>
        <dbReference type="ARBA" id="ARBA00001936"/>
    </source>
</evidence>
<dbReference type="FunFam" id="3.60.40.10:FF:000004">
    <property type="entry name" value="Probable protein phosphatase 2C 22"/>
    <property type="match status" value="1"/>
</dbReference>
<organism evidence="14 15">
    <name type="scientific">Cuscuta campestris</name>
    <dbReference type="NCBI Taxonomy" id="132261"/>
    <lineage>
        <taxon>Eukaryota</taxon>
        <taxon>Viridiplantae</taxon>
        <taxon>Streptophyta</taxon>
        <taxon>Embryophyta</taxon>
        <taxon>Tracheophyta</taxon>
        <taxon>Spermatophyta</taxon>
        <taxon>Magnoliopsida</taxon>
        <taxon>eudicotyledons</taxon>
        <taxon>Gunneridae</taxon>
        <taxon>Pentapetalae</taxon>
        <taxon>asterids</taxon>
        <taxon>lamiids</taxon>
        <taxon>Solanales</taxon>
        <taxon>Convolvulaceae</taxon>
        <taxon>Cuscuteae</taxon>
        <taxon>Cuscuta</taxon>
        <taxon>Cuscuta subgen. Grammica</taxon>
        <taxon>Cuscuta sect. Cleistogrammica</taxon>
    </lineage>
</organism>
<evidence type="ECO:0000256" key="2">
    <source>
        <dbReference type="ARBA" id="ARBA00001946"/>
    </source>
</evidence>
<evidence type="ECO:0000313" key="15">
    <source>
        <dbReference type="Proteomes" id="UP000595140"/>
    </source>
</evidence>
<dbReference type="PANTHER" id="PTHR13832">
    <property type="entry name" value="PROTEIN PHOSPHATASE 2C"/>
    <property type="match status" value="1"/>
</dbReference>
<dbReference type="EC" id="3.1.3.16" evidence="4"/>